<organism evidence="2 3">
    <name type="scientific">Nocardiopsis codii</name>
    <dbReference type="NCBI Taxonomy" id="3065942"/>
    <lineage>
        <taxon>Bacteria</taxon>
        <taxon>Bacillati</taxon>
        <taxon>Actinomycetota</taxon>
        <taxon>Actinomycetes</taxon>
        <taxon>Streptosporangiales</taxon>
        <taxon>Nocardiopsidaceae</taxon>
        <taxon>Nocardiopsis</taxon>
    </lineage>
</organism>
<sequence>MREIEAKYRVRDLGAVLAALREAGVTMGEPVHQDDLAYAPPGWDPGQGKRGFTFARLRTENGAHTVTTKTPLANAMECVEHETAVADREGMHGVLTSLGYVPSVRIVKSRRTGRSGTIGVCVDDVRGAGVFVELEALVDDDRDGRTVQEGLDAWARGLGADLERITETYDVLVRPVPA</sequence>
<dbReference type="InterPro" id="IPR023577">
    <property type="entry name" value="CYTH_domain"/>
</dbReference>
<dbReference type="InterPro" id="IPR008173">
    <property type="entry name" value="Adenylyl_cyclase_CyaB"/>
</dbReference>
<evidence type="ECO:0000259" key="1">
    <source>
        <dbReference type="PROSITE" id="PS51707"/>
    </source>
</evidence>
<accession>A0ABU7K5S3</accession>
<evidence type="ECO:0000313" key="2">
    <source>
        <dbReference type="EMBL" id="MEE2037539.1"/>
    </source>
</evidence>
<keyword evidence="3" id="KW-1185">Reference proteome</keyword>
<dbReference type="SUPFAM" id="SSF55154">
    <property type="entry name" value="CYTH-like phosphatases"/>
    <property type="match status" value="1"/>
</dbReference>
<dbReference type="Proteomes" id="UP001356095">
    <property type="component" value="Unassembled WGS sequence"/>
</dbReference>
<dbReference type="InterPro" id="IPR033469">
    <property type="entry name" value="CYTH-like_dom_sf"/>
</dbReference>
<gene>
    <name evidence="2" type="ORF">Q8791_09935</name>
</gene>
<proteinExistence type="predicted"/>
<dbReference type="Pfam" id="PF01928">
    <property type="entry name" value="CYTH"/>
    <property type="match status" value="1"/>
</dbReference>
<dbReference type="RefSeq" id="WP_330091340.1">
    <property type="nucleotide sequence ID" value="NZ_JAUZMY010000008.1"/>
</dbReference>
<protein>
    <submittedName>
        <fullName evidence="2">CYTH domain-containing protein</fullName>
    </submittedName>
</protein>
<dbReference type="PANTHER" id="PTHR21028">
    <property type="entry name" value="SI:CH211-156B7.4"/>
    <property type="match status" value="1"/>
</dbReference>
<reference evidence="2 3" key="1">
    <citation type="submission" date="2023-08" db="EMBL/GenBank/DDBJ databases">
        <authorList>
            <person name="Girao M."/>
            <person name="Carvalho M.F."/>
        </authorList>
    </citation>
    <scope>NUCLEOTIDE SEQUENCE [LARGE SCALE GENOMIC DNA]</scope>
    <source>
        <strain evidence="2 3">CT-R113</strain>
    </source>
</reference>
<dbReference type="PROSITE" id="PS51707">
    <property type="entry name" value="CYTH"/>
    <property type="match status" value="1"/>
</dbReference>
<dbReference type="EMBL" id="JAUZMY010000008">
    <property type="protein sequence ID" value="MEE2037539.1"/>
    <property type="molecule type" value="Genomic_DNA"/>
</dbReference>
<feature type="domain" description="CYTH" evidence="1">
    <location>
        <begin position="1"/>
        <end position="175"/>
    </location>
</feature>
<name>A0ABU7K5S3_9ACTN</name>
<evidence type="ECO:0000313" key="3">
    <source>
        <dbReference type="Proteomes" id="UP001356095"/>
    </source>
</evidence>
<dbReference type="Gene3D" id="2.40.320.10">
    <property type="entry name" value="Hypothetical Protein Pfu-838710-001"/>
    <property type="match status" value="1"/>
</dbReference>
<dbReference type="CDD" id="cd07890">
    <property type="entry name" value="CYTH-like_AC_IV-like"/>
    <property type="match status" value="1"/>
</dbReference>
<dbReference type="PANTHER" id="PTHR21028:SF2">
    <property type="entry name" value="CYTH DOMAIN-CONTAINING PROTEIN"/>
    <property type="match status" value="1"/>
</dbReference>
<comment type="caution">
    <text evidence="2">The sequence shown here is derived from an EMBL/GenBank/DDBJ whole genome shotgun (WGS) entry which is preliminary data.</text>
</comment>